<keyword evidence="2" id="KW-0418">Kinase</keyword>
<evidence type="ECO:0000313" key="2">
    <source>
        <dbReference type="EMBL" id="NKI18440.1"/>
    </source>
</evidence>
<sequence length="214" mass="22157">MKNVKTLLAASVAAASMAIVAAPASAEVSASASVASMYLWRGQDLSNGSPAVSGDLVLSAGGLYGGVWGSSGDDSAGQEVDYFVGFATEIGGLSVDLSVWNYVYPGMAASDNGDTFGDLSEVILGLGAGPVSLTVYDNVAGDNGYMYYTLGYDVGAFSFTAGGTDNKDEDGNYAHFDVSYAYNDNLSFTFSQVADEDVDDDLKFVVSYSLPISM</sequence>
<dbReference type="NCBIfam" id="TIGR02001">
    <property type="entry name" value="gcw_chp"/>
    <property type="match status" value="1"/>
</dbReference>
<accession>A0ABX1GGV3</accession>
<protein>
    <submittedName>
        <fullName evidence="2">Histidine kinase</fullName>
    </submittedName>
</protein>
<organism evidence="2 3">
    <name type="scientific">Spongiibacter thalassae</name>
    <dbReference type="NCBI Taxonomy" id="2721624"/>
    <lineage>
        <taxon>Bacteria</taxon>
        <taxon>Pseudomonadati</taxon>
        <taxon>Pseudomonadota</taxon>
        <taxon>Gammaproteobacteria</taxon>
        <taxon>Cellvibrionales</taxon>
        <taxon>Spongiibacteraceae</taxon>
        <taxon>Spongiibacter</taxon>
    </lineage>
</organism>
<dbReference type="Proteomes" id="UP000765845">
    <property type="component" value="Unassembled WGS sequence"/>
</dbReference>
<name>A0ABX1GGV3_9GAMM</name>
<dbReference type="Pfam" id="PF09694">
    <property type="entry name" value="Gcw_chp"/>
    <property type="match status" value="1"/>
</dbReference>
<keyword evidence="3" id="KW-1185">Reference proteome</keyword>
<evidence type="ECO:0000256" key="1">
    <source>
        <dbReference type="SAM" id="SignalP"/>
    </source>
</evidence>
<keyword evidence="2" id="KW-0808">Transferase</keyword>
<feature type="chain" id="PRO_5046796569" evidence="1">
    <location>
        <begin position="27"/>
        <end position="214"/>
    </location>
</feature>
<dbReference type="InterPro" id="IPR010239">
    <property type="entry name" value="CHP02001"/>
</dbReference>
<keyword evidence="1" id="KW-0732">Signal</keyword>
<gene>
    <name evidence="2" type="ORF">HCU74_13565</name>
</gene>
<dbReference type="RefSeq" id="WP_168450976.1">
    <property type="nucleotide sequence ID" value="NZ_JAAWWK010000005.1"/>
</dbReference>
<proteinExistence type="predicted"/>
<reference evidence="2 3" key="1">
    <citation type="submission" date="2020-04" db="EMBL/GenBank/DDBJ databases">
        <authorList>
            <person name="Yoon J."/>
        </authorList>
    </citation>
    <scope>NUCLEOTIDE SEQUENCE [LARGE SCALE GENOMIC DNA]</scope>
    <source>
        <strain evidence="2 3">KMU-166</strain>
    </source>
</reference>
<dbReference type="GO" id="GO:0016301">
    <property type="term" value="F:kinase activity"/>
    <property type="evidence" value="ECO:0007669"/>
    <property type="project" value="UniProtKB-KW"/>
</dbReference>
<dbReference type="EMBL" id="JAAWWK010000005">
    <property type="protein sequence ID" value="NKI18440.1"/>
    <property type="molecule type" value="Genomic_DNA"/>
</dbReference>
<evidence type="ECO:0000313" key="3">
    <source>
        <dbReference type="Proteomes" id="UP000765845"/>
    </source>
</evidence>
<comment type="caution">
    <text evidence="2">The sequence shown here is derived from an EMBL/GenBank/DDBJ whole genome shotgun (WGS) entry which is preliminary data.</text>
</comment>
<feature type="signal peptide" evidence="1">
    <location>
        <begin position="1"/>
        <end position="26"/>
    </location>
</feature>